<dbReference type="OrthoDB" id="574237at2"/>
<dbReference type="GeneID" id="61529583"/>
<dbReference type="AlphaFoldDB" id="A0A192A676"/>
<dbReference type="RefSeq" id="WP_021192921.1">
    <property type="nucleotide sequence ID" value="NZ_CP012606.1"/>
</dbReference>
<dbReference type="EMBL" id="JABBZM010000001">
    <property type="protein sequence ID" value="NMV36610.1"/>
    <property type="molecule type" value="Genomic_DNA"/>
</dbReference>
<reference evidence="4 7" key="4">
    <citation type="submission" date="2020-04" db="EMBL/GenBank/DDBJ databases">
        <title>Ralstonia insidiosa genome sequencing and assembly.</title>
        <authorList>
            <person name="Martins R.C.R."/>
            <person name="Perdigao-Neto L.V."/>
            <person name="Levin A.S.S."/>
            <person name="Costa S.F."/>
        </authorList>
    </citation>
    <scope>NUCLEOTIDE SEQUENCE [LARGE SCALE GENOMIC DNA]</scope>
    <source>
        <strain evidence="4 7">5047</strain>
    </source>
</reference>
<gene>
    <name evidence="3" type="ORF">A9Y76_26405</name>
    <name evidence="2" type="ORF">ACS15_5737</name>
    <name evidence="4" type="ORF">HGR00_01640</name>
</gene>
<reference evidence="3" key="3">
    <citation type="submission" date="2016-06" db="EMBL/GenBank/DDBJ databases">
        <authorList>
            <person name="Kjaerup R.B."/>
            <person name="Dalgaard T.S."/>
            <person name="Juul-Madsen H.R."/>
        </authorList>
    </citation>
    <scope>NUCLEOTIDE SEQUENCE [LARGE SCALE GENOMIC DNA]</scope>
    <source>
        <strain evidence="3">ATCC 49129</strain>
    </source>
</reference>
<dbReference type="PATRIC" id="fig|190721.6.peg.5686"/>
<keyword evidence="6" id="KW-1185">Reference proteome</keyword>
<evidence type="ECO:0000313" key="3">
    <source>
        <dbReference type="EMBL" id="ANJ75990.1"/>
    </source>
</evidence>
<dbReference type="KEGG" id="rin:ACS15_5737"/>
<feature type="signal peptide" evidence="1">
    <location>
        <begin position="1"/>
        <end position="21"/>
    </location>
</feature>
<evidence type="ECO:0000313" key="4">
    <source>
        <dbReference type="EMBL" id="NMV36610.1"/>
    </source>
</evidence>
<organism evidence="3 6">
    <name type="scientific">Ralstonia insidiosa</name>
    <dbReference type="NCBI Taxonomy" id="190721"/>
    <lineage>
        <taxon>Bacteria</taxon>
        <taxon>Pseudomonadati</taxon>
        <taxon>Pseudomonadota</taxon>
        <taxon>Betaproteobacteria</taxon>
        <taxon>Burkholderiales</taxon>
        <taxon>Burkholderiaceae</taxon>
        <taxon>Ralstonia</taxon>
    </lineage>
</organism>
<evidence type="ECO:0000313" key="2">
    <source>
        <dbReference type="EMBL" id="ANH75610.1"/>
    </source>
</evidence>
<proteinExistence type="predicted"/>
<evidence type="ECO:0000313" key="7">
    <source>
        <dbReference type="Proteomes" id="UP000575469"/>
    </source>
</evidence>
<evidence type="ECO:0000313" key="5">
    <source>
        <dbReference type="Proteomes" id="UP000077927"/>
    </source>
</evidence>
<evidence type="ECO:0000313" key="6">
    <source>
        <dbReference type="Proteomes" id="UP000078572"/>
    </source>
</evidence>
<dbReference type="Proteomes" id="UP000575469">
    <property type="component" value="Unassembled WGS sequence"/>
</dbReference>
<dbReference type="Proteomes" id="UP000078572">
    <property type="component" value="Chromosome 2"/>
</dbReference>
<feature type="chain" id="PRO_5044553987" evidence="1">
    <location>
        <begin position="22"/>
        <end position="244"/>
    </location>
</feature>
<dbReference type="Gene3D" id="2.40.360.20">
    <property type="match status" value="1"/>
</dbReference>
<accession>A0A192A676</accession>
<evidence type="ECO:0000256" key="1">
    <source>
        <dbReference type="SAM" id="SignalP"/>
    </source>
</evidence>
<protein>
    <submittedName>
        <fullName evidence="3">Uncharacterized protein</fullName>
    </submittedName>
</protein>
<keyword evidence="1" id="KW-0732">Signal</keyword>
<sequence>MISAKLVVASLALSMPLIAAAQSADAPVVKSGDQWTYQNTVETGPSGWKQSHDTITVVRTTSSSIYYTVQAKGAPTGPVEVIAGTDWSRIRNVDGKETTVNRSLAFPLQPGKTWDVSFTEHNPNKAHTVEQLDTHYKVIGYETVEVPAGKFNAIKIEAEGQWNAELAPMSNVTQAANTSAGGTTMVTQVQRTQPGKATGRTYKAMWYVPEVGRWVKSIEEYYNSGGVRSQRFTAELESYQLTAR</sequence>
<dbReference type="Proteomes" id="UP000077927">
    <property type="component" value="Chromosome 2"/>
</dbReference>
<name>A0A192A676_9RALS</name>
<dbReference type="EMBL" id="CP016023">
    <property type="protein sequence ID" value="ANJ75990.1"/>
    <property type="molecule type" value="Genomic_DNA"/>
</dbReference>
<reference evidence="2 5" key="1">
    <citation type="submission" date="2015-09" db="EMBL/GenBank/DDBJ databases">
        <authorList>
            <person name="Xu Y."/>
            <person name="Nagy A."/>
            <person name="Liu N.T."/>
            <person name="Nou X."/>
        </authorList>
    </citation>
    <scope>NUCLEOTIDE SEQUENCE [LARGE SCALE GENOMIC DNA]</scope>
    <source>
        <strain evidence="2 5">FC1138</strain>
    </source>
</reference>
<dbReference type="EMBL" id="CP012606">
    <property type="protein sequence ID" value="ANH75610.1"/>
    <property type="molecule type" value="Genomic_DNA"/>
</dbReference>
<reference evidence="6" key="2">
    <citation type="submission" date="2016-06" db="EMBL/GenBank/DDBJ databases">
        <authorList>
            <person name="Xu Y."/>
            <person name="Nagy A."/>
            <person name="Yan X."/>
            <person name="Kim S.W."/>
            <person name="Haley B."/>
            <person name="Liu N.T."/>
            <person name="Nou X."/>
        </authorList>
    </citation>
    <scope>NUCLEOTIDE SEQUENCE [LARGE SCALE GENOMIC DNA]</scope>
    <source>
        <strain evidence="6">ATCC 49129</strain>
    </source>
</reference>